<dbReference type="InterPro" id="IPR013747">
    <property type="entry name" value="ACP_syn_III_C"/>
</dbReference>
<dbReference type="InterPro" id="IPR016039">
    <property type="entry name" value="Thiolase-like"/>
</dbReference>
<sequence>MEQAMGEAGIGIEDVARFVYPHAGRAVIDWDEVKKIAGIDVEQTNWEFGRRLGHLGAGDQFAGLNHLLETGAVKPGDKVVLSSVGHGYAFGCAVVEIVADPEWQQASN</sequence>
<dbReference type="PANTHER" id="PTHR34069:SF2">
    <property type="entry name" value="BETA-KETOACYL-[ACYL-CARRIER-PROTEIN] SYNTHASE III"/>
    <property type="match status" value="1"/>
</dbReference>
<keyword evidence="5" id="KW-1185">Reference proteome</keyword>
<organism evidence="4 5">
    <name type="scientific">Streptomyces lonegramiae</name>
    <dbReference type="NCBI Taxonomy" id="3075524"/>
    <lineage>
        <taxon>Bacteria</taxon>
        <taxon>Bacillati</taxon>
        <taxon>Actinomycetota</taxon>
        <taxon>Actinomycetes</taxon>
        <taxon>Kitasatosporales</taxon>
        <taxon>Streptomycetaceae</taxon>
        <taxon>Streptomyces</taxon>
    </lineage>
</organism>
<keyword evidence="2" id="KW-0012">Acyltransferase</keyword>
<protein>
    <submittedName>
        <fullName evidence="4">3-oxoacyl-[acyl-carrier-protein] synthase III C-terminal domain-containing protein</fullName>
    </submittedName>
</protein>
<dbReference type="SUPFAM" id="SSF53901">
    <property type="entry name" value="Thiolase-like"/>
    <property type="match status" value="1"/>
</dbReference>
<name>A0ABU2X6R9_9ACTN</name>
<dbReference type="RefSeq" id="WP_311721883.1">
    <property type="nucleotide sequence ID" value="NZ_JAVRFD010000001.1"/>
</dbReference>
<comment type="caution">
    <text evidence="4">The sequence shown here is derived from an EMBL/GenBank/DDBJ whole genome shotgun (WGS) entry which is preliminary data.</text>
</comment>
<keyword evidence="1" id="KW-0808">Transferase</keyword>
<gene>
    <name evidence="4" type="ORF">RND15_02620</name>
</gene>
<proteinExistence type="predicted"/>
<dbReference type="Pfam" id="PF08541">
    <property type="entry name" value="ACP_syn_III_C"/>
    <property type="match status" value="1"/>
</dbReference>
<evidence type="ECO:0000313" key="4">
    <source>
        <dbReference type="EMBL" id="MDT0541610.1"/>
    </source>
</evidence>
<evidence type="ECO:0000313" key="5">
    <source>
        <dbReference type="Proteomes" id="UP001180754"/>
    </source>
</evidence>
<evidence type="ECO:0000256" key="1">
    <source>
        <dbReference type="ARBA" id="ARBA00022679"/>
    </source>
</evidence>
<dbReference type="PANTHER" id="PTHR34069">
    <property type="entry name" value="3-OXOACYL-[ACYL-CARRIER-PROTEIN] SYNTHASE 3"/>
    <property type="match status" value="1"/>
</dbReference>
<evidence type="ECO:0000259" key="3">
    <source>
        <dbReference type="Pfam" id="PF08541"/>
    </source>
</evidence>
<accession>A0ABU2X6R9</accession>
<reference evidence="4" key="1">
    <citation type="submission" date="2024-05" db="EMBL/GenBank/DDBJ databases">
        <title>30 novel species of actinomycetes from the DSMZ collection.</title>
        <authorList>
            <person name="Nouioui I."/>
        </authorList>
    </citation>
    <scope>NUCLEOTIDE SEQUENCE</scope>
    <source>
        <strain evidence="4">DSM 41529</strain>
    </source>
</reference>
<evidence type="ECO:0000256" key="2">
    <source>
        <dbReference type="ARBA" id="ARBA00023315"/>
    </source>
</evidence>
<dbReference type="Gene3D" id="3.40.47.10">
    <property type="match status" value="1"/>
</dbReference>
<dbReference type="EMBL" id="JAVRFD010000001">
    <property type="protein sequence ID" value="MDT0541610.1"/>
    <property type="molecule type" value="Genomic_DNA"/>
</dbReference>
<feature type="domain" description="Beta-ketoacyl-[acyl-carrier-protein] synthase III C-terminal" evidence="3">
    <location>
        <begin position="7"/>
        <end position="97"/>
    </location>
</feature>
<dbReference type="Proteomes" id="UP001180754">
    <property type="component" value="Unassembled WGS sequence"/>
</dbReference>